<sequence length="184" mass="20863">MPLIKSCCCCSLRTGTLIIGWLELIGGICGILLTILMMIFMTDIEITIRPKEIDYKLNVTETPETIEANETEMTTDPNGKAAYAFMMMILSGILIYYICFTILAVFLIIGVRKQNMRYIRIWVQVKTILLFITFVGIVMQLFLMLMDFDSNLSDQIIVAVIDGLLILAVHSYYETVTDSTVPTY</sequence>
<evidence type="ECO:0000313" key="2">
    <source>
        <dbReference type="EMBL" id="KAK9503100.1"/>
    </source>
</evidence>
<feature type="transmembrane region" description="Helical" evidence="1">
    <location>
        <begin position="121"/>
        <end position="143"/>
    </location>
</feature>
<evidence type="ECO:0000256" key="1">
    <source>
        <dbReference type="SAM" id="Phobius"/>
    </source>
</evidence>
<dbReference type="Proteomes" id="UP001461498">
    <property type="component" value="Unassembled WGS sequence"/>
</dbReference>
<reference evidence="2 3" key="1">
    <citation type="submission" date="2022-12" db="EMBL/GenBank/DDBJ databases">
        <title>Chromosome-level genome assembly of true bugs.</title>
        <authorList>
            <person name="Ma L."/>
            <person name="Li H."/>
        </authorList>
    </citation>
    <scope>NUCLEOTIDE SEQUENCE [LARGE SCALE GENOMIC DNA]</scope>
    <source>
        <strain evidence="2">Lab_2022b</strain>
    </source>
</reference>
<feature type="transmembrane region" description="Helical" evidence="1">
    <location>
        <begin position="155"/>
        <end position="173"/>
    </location>
</feature>
<evidence type="ECO:0000313" key="3">
    <source>
        <dbReference type="Proteomes" id="UP001461498"/>
    </source>
</evidence>
<organism evidence="2 3">
    <name type="scientific">Rhynocoris fuscipes</name>
    <dbReference type="NCBI Taxonomy" id="488301"/>
    <lineage>
        <taxon>Eukaryota</taxon>
        <taxon>Metazoa</taxon>
        <taxon>Ecdysozoa</taxon>
        <taxon>Arthropoda</taxon>
        <taxon>Hexapoda</taxon>
        <taxon>Insecta</taxon>
        <taxon>Pterygota</taxon>
        <taxon>Neoptera</taxon>
        <taxon>Paraneoptera</taxon>
        <taxon>Hemiptera</taxon>
        <taxon>Heteroptera</taxon>
        <taxon>Panheteroptera</taxon>
        <taxon>Cimicomorpha</taxon>
        <taxon>Reduviidae</taxon>
        <taxon>Harpactorinae</taxon>
        <taxon>Harpactorini</taxon>
        <taxon>Rhynocoris</taxon>
    </lineage>
</organism>
<keyword evidence="1" id="KW-0812">Transmembrane</keyword>
<comment type="caution">
    <text evidence="2">The sequence shown here is derived from an EMBL/GenBank/DDBJ whole genome shotgun (WGS) entry which is preliminary data.</text>
</comment>
<accession>A0AAW1D438</accession>
<proteinExistence type="predicted"/>
<keyword evidence="1" id="KW-0472">Membrane</keyword>
<name>A0AAW1D438_9HEMI</name>
<dbReference type="AlphaFoldDB" id="A0AAW1D438"/>
<feature type="transmembrane region" description="Helical" evidence="1">
    <location>
        <begin position="21"/>
        <end position="41"/>
    </location>
</feature>
<dbReference type="PANTHER" id="PTHR36694:SF11">
    <property type="entry name" value="LP21121P-RELATED"/>
    <property type="match status" value="1"/>
</dbReference>
<keyword evidence="3" id="KW-1185">Reference proteome</keyword>
<gene>
    <name evidence="2" type="ORF">O3M35_011741</name>
</gene>
<keyword evidence="1" id="KW-1133">Transmembrane helix</keyword>
<protein>
    <submittedName>
        <fullName evidence="2">Uncharacterized protein</fullName>
    </submittedName>
</protein>
<dbReference type="PANTHER" id="PTHR36694">
    <property type="entry name" value="PASIFLORA 1, ISOFORM A-RELATED"/>
    <property type="match status" value="1"/>
</dbReference>
<feature type="transmembrane region" description="Helical" evidence="1">
    <location>
        <begin position="82"/>
        <end position="109"/>
    </location>
</feature>
<dbReference type="EMBL" id="JAPXFL010000008">
    <property type="protein sequence ID" value="KAK9503100.1"/>
    <property type="molecule type" value="Genomic_DNA"/>
</dbReference>